<sequence length="220" mass="24047">MVGATYRSVHSHSVYCLSFHDPSSLPLSLPKCISVEATERKEKTTTSPTILLLGSQADVDVRGSPVHHLLRRACGPASHGEARRVQVHGAGVGLGRCGGGWRRIMEPVPRTCQRDRGGCGEHGWGRFRFWQCRNRGELLLRAHPPLVLLQAVGQEASHDHLYRTCGTQHPSHYAADHTAVWASERDAEAACPLTTFLSHCEGAHQLQDLETALVGEGATR</sequence>
<evidence type="ECO:0000313" key="1">
    <source>
        <dbReference type="EMBL" id="ACL54820.1"/>
    </source>
</evidence>
<organism evidence="1">
    <name type="scientific">Zea mays</name>
    <name type="common">Maize</name>
    <dbReference type="NCBI Taxonomy" id="4577"/>
    <lineage>
        <taxon>Eukaryota</taxon>
        <taxon>Viridiplantae</taxon>
        <taxon>Streptophyta</taxon>
        <taxon>Embryophyta</taxon>
        <taxon>Tracheophyta</taxon>
        <taxon>Spermatophyta</taxon>
        <taxon>Magnoliopsida</taxon>
        <taxon>Liliopsida</taxon>
        <taxon>Poales</taxon>
        <taxon>Poaceae</taxon>
        <taxon>PACMAD clade</taxon>
        <taxon>Panicoideae</taxon>
        <taxon>Andropogonodae</taxon>
        <taxon>Andropogoneae</taxon>
        <taxon>Tripsacinae</taxon>
        <taxon>Zea</taxon>
    </lineage>
</organism>
<accession>B8A3S1</accession>
<protein>
    <submittedName>
        <fullName evidence="1">Uncharacterized protein</fullName>
    </submittedName>
</protein>
<name>B8A3S1_MAIZE</name>
<dbReference type="AlphaFoldDB" id="B8A3S1"/>
<reference evidence="1" key="2">
    <citation type="submission" date="2012-06" db="EMBL/GenBank/DDBJ databases">
        <authorList>
            <person name="Yu Y."/>
            <person name="Currie J."/>
            <person name="Lomeli R."/>
            <person name="Angelova A."/>
            <person name="Collura K."/>
            <person name="Wissotski M."/>
            <person name="Campos D."/>
            <person name="Kudrna D."/>
            <person name="Golser W."/>
            <person name="Ashely E."/>
            <person name="Descour A."/>
            <person name="Fernandes J."/>
            <person name="Soderlund C."/>
            <person name="Walbot V."/>
        </authorList>
    </citation>
    <scope>NUCLEOTIDE SEQUENCE</scope>
    <source>
        <strain evidence="1">B73</strain>
    </source>
</reference>
<proteinExistence type="evidence at transcript level"/>
<reference evidence="1" key="1">
    <citation type="journal article" date="2009" name="PLoS Genet.">
        <title>Sequencing, mapping, and analysis of 27,455 maize full-length cDNAs.</title>
        <authorList>
            <person name="Soderlund C."/>
            <person name="Descour A."/>
            <person name="Kudrna D."/>
            <person name="Bomhoff M."/>
            <person name="Boyd L."/>
            <person name="Currie J."/>
            <person name="Angelova A."/>
            <person name="Collura K."/>
            <person name="Wissotski M."/>
            <person name="Ashley E."/>
            <person name="Morrow D."/>
            <person name="Fernandes J."/>
            <person name="Walbot V."/>
            <person name="Yu Y."/>
        </authorList>
    </citation>
    <scope>NUCLEOTIDE SEQUENCE</scope>
    <source>
        <strain evidence="1">B73</strain>
    </source>
</reference>
<dbReference type="EMBL" id="BT056213">
    <property type="protein sequence ID" value="ACL54820.1"/>
    <property type="molecule type" value="mRNA"/>
</dbReference>